<dbReference type="InterPro" id="IPR006703">
    <property type="entry name" value="G_AIG1"/>
</dbReference>
<evidence type="ECO:0000313" key="7">
    <source>
        <dbReference type="Proteomes" id="UP000000437"/>
    </source>
</evidence>
<feature type="domain" description="AIG1-type G" evidence="6">
    <location>
        <begin position="3"/>
        <end position="135"/>
    </location>
</feature>
<dbReference type="InterPro" id="IPR045058">
    <property type="entry name" value="GIMA/IAN/Toc"/>
</dbReference>
<keyword evidence="4" id="KW-0175">Coiled coil</keyword>
<keyword evidence="5" id="KW-0812">Transmembrane</keyword>
<sequence length="270" mass="29856">MGPSVDMCIMILNVARYTEQETAIIDTLKSYFEECEDSLKHISILFTRGEDLEGQTIEEFVQKSAKLQELVDSCEGRCFVIDNKHWKKRLRGYKSNRVQLRKMLKTIDKIEKKTGYNNELLHMVAEEIEKEMKDMKEENLSAEGKRDKAKKSVYEKLWIRLAGVGTGMLIGAFLGIGVAVAAVVALLKAENVTATVKAVCVRAVTTAPIIAGVVLGTSALAGAVEGGLTGWDKADEADSVCEVMTKTAKANLEKARNIYKMAQDLTNDNE</sequence>
<feature type="transmembrane region" description="Helical" evidence="5">
    <location>
        <begin position="157"/>
        <end position="187"/>
    </location>
</feature>
<proteinExistence type="inferred from homology"/>
<dbReference type="GO" id="GO:0005525">
    <property type="term" value="F:GTP binding"/>
    <property type="evidence" value="ECO:0007669"/>
    <property type="project" value="UniProtKB-KW"/>
</dbReference>
<dbReference type="Pfam" id="PF04548">
    <property type="entry name" value="AIG1"/>
    <property type="match status" value="1"/>
</dbReference>
<organism evidence="7 8">
    <name type="scientific">Danio rerio</name>
    <name type="common">Zebrafish</name>
    <name type="synonym">Brachydanio rerio</name>
    <dbReference type="NCBI Taxonomy" id="7955"/>
    <lineage>
        <taxon>Eukaryota</taxon>
        <taxon>Metazoa</taxon>
        <taxon>Chordata</taxon>
        <taxon>Craniata</taxon>
        <taxon>Vertebrata</taxon>
        <taxon>Euteleostomi</taxon>
        <taxon>Actinopterygii</taxon>
        <taxon>Neopterygii</taxon>
        <taxon>Teleostei</taxon>
        <taxon>Ostariophysi</taxon>
        <taxon>Cypriniformes</taxon>
        <taxon>Danionidae</taxon>
        <taxon>Danioninae</taxon>
        <taxon>Danio</taxon>
    </lineage>
</organism>
<dbReference type="AlphaFoldDB" id="A0AB32TFQ6"/>
<evidence type="ECO:0000256" key="5">
    <source>
        <dbReference type="SAM" id="Phobius"/>
    </source>
</evidence>
<comment type="similarity">
    <text evidence="1">Belongs to the TRAFAC class TrmE-Era-EngA-EngB-Septin-like GTPase superfamily. AIG1/Toc34/Toc159-like paraseptin GTPase family. IAN subfamily.</text>
</comment>
<evidence type="ECO:0000256" key="1">
    <source>
        <dbReference type="ARBA" id="ARBA00008535"/>
    </source>
</evidence>
<dbReference type="PANTHER" id="PTHR10903">
    <property type="entry name" value="GTPASE, IMAP FAMILY MEMBER-RELATED"/>
    <property type="match status" value="1"/>
</dbReference>
<evidence type="ECO:0000256" key="3">
    <source>
        <dbReference type="ARBA" id="ARBA00023134"/>
    </source>
</evidence>
<keyword evidence="2" id="KW-0547">Nucleotide-binding</keyword>
<dbReference type="Gene3D" id="3.40.50.300">
    <property type="entry name" value="P-loop containing nucleotide triphosphate hydrolases"/>
    <property type="match status" value="1"/>
</dbReference>
<name>A0AB32TFQ6_DANRE</name>
<keyword evidence="5" id="KW-0472">Membrane</keyword>
<dbReference type="Proteomes" id="UP000000437">
    <property type="component" value="Chromosome 21"/>
</dbReference>
<protein>
    <submittedName>
        <fullName evidence="8">Uncharacterized protein ccdc92bb isoform X2</fullName>
    </submittedName>
</protein>
<keyword evidence="5" id="KW-1133">Transmembrane helix</keyword>
<keyword evidence="7" id="KW-1185">Reference proteome</keyword>
<feature type="coiled-coil region" evidence="4">
    <location>
        <begin position="118"/>
        <end position="152"/>
    </location>
</feature>
<evidence type="ECO:0000256" key="4">
    <source>
        <dbReference type="SAM" id="Coils"/>
    </source>
</evidence>
<evidence type="ECO:0000313" key="8">
    <source>
        <dbReference type="RefSeq" id="XP_068072234.1"/>
    </source>
</evidence>
<gene>
    <name evidence="8" type="primary">ccdc92bb</name>
</gene>
<dbReference type="InterPro" id="IPR027417">
    <property type="entry name" value="P-loop_NTPase"/>
</dbReference>
<evidence type="ECO:0000256" key="2">
    <source>
        <dbReference type="ARBA" id="ARBA00022741"/>
    </source>
</evidence>
<keyword evidence="3" id="KW-0342">GTP-binding</keyword>
<dbReference type="RefSeq" id="XP_068072234.1">
    <property type="nucleotide sequence ID" value="XM_068216133.2"/>
</dbReference>
<dbReference type="PANTHER" id="PTHR10903:SF62">
    <property type="entry name" value="GTPASE IMAP FAMILY MEMBER 4-LIKE-RELATED"/>
    <property type="match status" value="1"/>
</dbReference>
<accession>A0AB32TFQ6</accession>
<reference evidence="8" key="1">
    <citation type="submission" date="2025-08" db="UniProtKB">
        <authorList>
            <consortium name="RefSeq"/>
        </authorList>
    </citation>
    <scope>IDENTIFICATION</scope>
    <source>
        <strain evidence="8">Tuebingen</strain>
        <tissue evidence="8">Fibroblasts and whole tissue</tissue>
    </source>
</reference>
<evidence type="ECO:0000259" key="6">
    <source>
        <dbReference type="Pfam" id="PF04548"/>
    </source>
</evidence>